<dbReference type="GO" id="GO:0016126">
    <property type="term" value="P:sterol biosynthetic process"/>
    <property type="evidence" value="ECO:0007669"/>
    <property type="project" value="TreeGrafter"/>
</dbReference>
<dbReference type="OrthoDB" id="310654at2759"/>
<dbReference type="InterPro" id="IPR009029">
    <property type="entry name" value="HMG_CoA_Rdtase_sub-bd_dom_sf"/>
</dbReference>
<dbReference type="AlphaFoldDB" id="A0A8K1FYB4"/>
<organism evidence="2 3">
    <name type="scientific">Zosterops borbonicus</name>
    <dbReference type="NCBI Taxonomy" id="364589"/>
    <lineage>
        <taxon>Eukaryota</taxon>
        <taxon>Metazoa</taxon>
        <taxon>Chordata</taxon>
        <taxon>Craniata</taxon>
        <taxon>Vertebrata</taxon>
        <taxon>Euteleostomi</taxon>
        <taxon>Archelosauria</taxon>
        <taxon>Archosauria</taxon>
        <taxon>Dinosauria</taxon>
        <taxon>Saurischia</taxon>
        <taxon>Theropoda</taxon>
        <taxon>Coelurosauria</taxon>
        <taxon>Aves</taxon>
        <taxon>Neognathae</taxon>
        <taxon>Neoaves</taxon>
        <taxon>Telluraves</taxon>
        <taxon>Australaves</taxon>
        <taxon>Passeriformes</taxon>
        <taxon>Sylvioidea</taxon>
        <taxon>Zosteropidae</taxon>
        <taxon>Zosterops</taxon>
    </lineage>
</organism>
<dbReference type="InterPro" id="IPR002202">
    <property type="entry name" value="HMG_CoA_Rdtase"/>
</dbReference>
<dbReference type="PANTHER" id="PTHR10572:SF24">
    <property type="entry name" value="3-HYDROXY-3-METHYLGLUTARYL-COENZYME A REDUCTASE"/>
    <property type="match status" value="1"/>
</dbReference>
<dbReference type="EMBL" id="SWJQ01002601">
    <property type="protein sequence ID" value="TRZ06351.1"/>
    <property type="molecule type" value="Genomic_DNA"/>
</dbReference>
<dbReference type="GO" id="GO:0005778">
    <property type="term" value="C:peroxisomal membrane"/>
    <property type="evidence" value="ECO:0007669"/>
    <property type="project" value="TreeGrafter"/>
</dbReference>
<dbReference type="PROSITE" id="PS50065">
    <property type="entry name" value="HMG_COA_REDUCTASE_4"/>
    <property type="match status" value="1"/>
</dbReference>
<dbReference type="Gene3D" id="3.90.770.10">
    <property type="entry name" value="3-hydroxy-3-methylglutaryl-coenzyme A Reductase, Chain A, domain 2"/>
    <property type="match status" value="1"/>
</dbReference>
<comment type="caution">
    <text evidence="2">The sequence shown here is derived from an EMBL/GenBank/DDBJ whole genome shotgun (WGS) entry which is preliminary data.</text>
</comment>
<name>A0A8K1FYB4_9PASS</name>
<reference evidence="2" key="1">
    <citation type="submission" date="2019-04" db="EMBL/GenBank/DDBJ databases">
        <title>Genome assembly of Zosterops borbonicus 15179.</title>
        <authorList>
            <person name="Leroy T."/>
            <person name="Anselmetti Y."/>
            <person name="Tilak M.-K."/>
            <person name="Nabholz B."/>
        </authorList>
    </citation>
    <scope>NUCLEOTIDE SEQUENCE</scope>
    <source>
        <strain evidence="2">HGM_15179</strain>
        <tissue evidence="2">Muscle</tissue>
    </source>
</reference>
<evidence type="ECO:0000313" key="3">
    <source>
        <dbReference type="Proteomes" id="UP000796761"/>
    </source>
</evidence>
<dbReference type="SUPFAM" id="SSF56542">
    <property type="entry name" value="Substrate-binding domain of HMG-CoA reductase"/>
    <property type="match status" value="1"/>
</dbReference>
<evidence type="ECO:0000256" key="1">
    <source>
        <dbReference type="ARBA" id="ARBA00005084"/>
    </source>
</evidence>
<accession>A0A8K1FYB4</accession>
<dbReference type="Pfam" id="PF00368">
    <property type="entry name" value="HMG-CoA_red"/>
    <property type="match status" value="1"/>
</dbReference>
<proteinExistence type="predicted"/>
<comment type="pathway">
    <text evidence="1">Metabolic intermediate biosynthesis; (R)-mevalonate biosynthesis; (R)-mevalonate from acetyl-CoA: step 3/3.</text>
</comment>
<evidence type="ECO:0000313" key="2">
    <source>
        <dbReference type="EMBL" id="TRZ06351.1"/>
    </source>
</evidence>
<dbReference type="Proteomes" id="UP000796761">
    <property type="component" value="Unassembled WGS sequence"/>
</dbReference>
<sequence length="140" mass="14951">MTPEEVNRAAKIGGVRLSLKISKGHGDELSISDDPQLIKGETGCGCCGKNSPPLQSPVFYLPNYPLGEEPFSNIRQVLKTTTEDMIEVNVNKNLVGSVMARNIGGYNAHAANIVTAIYIACGQMLKVQGPSQDNPGENAH</sequence>
<dbReference type="InterPro" id="IPR023074">
    <property type="entry name" value="HMG_CoA_Rdtase_cat_sf"/>
</dbReference>
<dbReference type="PANTHER" id="PTHR10572">
    <property type="entry name" value="3-HYDROXY-3-METHYLGLUTARYL-COENZYME A REDUCTASE"/>
    <property type="match status" value="1"/>
</dbReference>
<protein>
    <submittedName>
        <fullName evidence="2">Uncharacterized protein</fullName>
    </submittedName>
</protein>
<dbReference type="GO" id="GO:0008299">
    <property type="term" value="P:isoprenoid biosynthetic process"/>
    <property type="evidence" value="ECO:0007669"/>
    <property type="project" value="TreeGrafter"/>
</dbReference>
<dbReference type="GO" id="GO:0015936">
    <property type="term" value="P:coenzyme A metabolic process"/>
    <property type="evidence" value="ECO:0007669"/>
    <property type="project" value="InterPro"/>
</dbReference>
<dbReference type="GO" id="GO:0005789">
    <property type="term" value="C:endoplasmic reticulum membrane"/>
    <property type="evidence" value="ECO:0007669"/>
    <property type="project" value="TreeGrafter"/>
</dbReference>
<gene>
    <name evidence="2" type="ORF">HGM15179_020755</name>
</gene>
<dbReference type="GO" id="GO:0004420">
    <property type="term" value="F:hydroxymethylglutaryl-CoA reductase (NADPH) activity"/>
    <property type="evidence" value="ECO:0007669"/>
    <property type="project" value="InterPro"/>
</dbReference>
<keyword evidence="3" id="KW-1185">Reference proteome</keyword>